<gene>
    <name evidence="1" type="ORF">LCGC14_0753930</name>
</gene>
<name>A0A0F9TA72_9ZZZZ</name>
<organism evidence="1">
    <name type="scientific">marine sediment metagenome</name>
    <dbReference type="NCBI Taxonomy" id="412755"/>
    <lineage>
        <taxon>unclassified sequences</taxon>
        <taxon>metagenomes</taxon>
        <taxon>ecological metagenomes</taxon>
    </lineage>
</organism>
<accession>A0A0F9TA72</accession>
<dbReference type="EMBL" id="LAZR01001833">
    <property type="protein sequence ID" value="KKN38393.1"/>
    <property type="molecule type" value="Genomic_DNA"/>
</dbReference>
<evidence type="ECO:0000313" key="1">
    <source>
        <dbReference type="EMBL" id="KKN38393.1"/>
    </source>
</evidence>
<sequence length="49" mass="5642">MYGIRKQNEVTLANIDRLLLYRVSFFFKNAQSSGKRDVSNPGISFKAFL</sequence>
<dbReference type="AlphaFoldDB" id="A0A0F9TA72"/>
<protein>
    <submittedName>
        <fullName evidence="1">Uncharacterized protein</fullName>
    </submittedName>
</protein>
<proteinExistence type="predicted"/>
<reference evidence="1" key="1">
    <citation type="journal article" date="2015" name="Nature">
        <title>Complex archaea that bridge the gap between prokaryotes and eukaryotes.</title>
        <authorList>
            <person name="Spang A."/>
            <person name="Saw J.H."/>
            <person name="Jorgensen S.L."/>
            <person name="Zaremba-Niedzwiedzka K."/>
            <person name="Martijn J."/>
            <person name="Lind A.E."/>
            <person name="van Eijk R."/>
            <person name="Schleper C."/>
            <person name="Guy L."/>
            <person name="Ettema T.J."/>
        </authorList>
    </citation>
    <scope>NUCLEOTIDE SEQUENCE</scope>
</reference>
<comment type="caution">
    <text evidence="1">The sequence shown here is derived from an EMBL/GenBank/DDBJ whole genome shotgun (WGS) entry which is preliminary data.</text>
</comment>